<evidence type="ECO:0000256" key="10">
    <source>
        <dbReference type="SAM" id="MobiDB-lite"/>
    </source>
</evidence>
<dbReference type="Proteomes" id="UP000053237">
    <property type="component" value="Unassembled WGS sequence"/>
</dbReference>
<dbReference type="PRINTS" id="PR02043">
    <property type="entry name" value="CANCERSCCP1"/>
</dbReference>
<keyword evidence="3" id="KW-0963">Cytoplasm</keyword>
<evidence type="ECO:0000256" key="2">
    <source>
        <dbReference type="ARBA" id="ARBA00006737"/>
    </source>
</evidence>
<dbReference type="CDD" id="cd22249">
    <property type="entry name" value="UDM1_RNF168_RNF169-like"/>
    <property type="match status" value="1"/>
</dbReference>
<dbReference type="OrthoDB" id="297923at2759"/>
<sequence length="967" mass="109804">MESGYEFATVPHSVTNKRSKARDIGAMKTQNLMHNKRVYRGTTLSRSDTTKEQTSSNNTSPSPHNKKKVSAWRPGTPPPVDGRIHTLIQTETYLEELCDRVPEKHVDTQTDCFADVAAPVPFIPTPSGTDACTQIEDGDLFDFDLEVEPILEVLVGKALEFGMLEVQEEDELNDIRRRQELFEHTRNAELTELQRLEAETKRKYLEKQRRIEQEQKRAQEQAELEDKIAARTYSRQYMSTLHSQVFESLIASGHFSDPLLAQIKVQFLPAIITNAANKVQDVQVARKLVDALLADALARLQNPKANRKDPKERNKSVLKVSTHQIPLVTSTRNIVEKRLQEEAEAKRQADELIRVEEERKLQELELAKQREQEAKNRAAELLRLAIEEETYRERIESQQKWLETKLGFLKRAQDWERYLQCESRPAADIEGDVNAFLNAWSADMSTDLHHVTESCETSCLVIDDLIFVGMEALAVNNMLLVDQSFTFVDYIQRQIHQKLEFAMVHVLQFADEFTQIHARNEVKVTSASTHNQIRIGCWINLIPKTSRNRKVDFNDLGIVVDLPKSLIAQSLALQVTWVPFDGFSSAPGCLSEDMAMGGVFTVELLHLPPPPIRARGWTIRELSKSQETPVNARMTYPLEGLVTSATLPIKISFILPSEMVIPPTQKIQIGSWNAQENRWSQDGIDEITYSSDTHAITFHTLQLSNLAILQNRHANIRKRAWKITLCPMSMDPVDDTNATQCVALTMQTDSYDRIHIEISERGCRLIEISSIQLPALQNRFMSPGELITRLAKAGIVLCPDHTQSGNWPNPKTKSFEDRVIKELLSIVHAYEITVGQFDLMDDSVRSLWTESESMSESHIVFGICEIFWPYLNALEKDHAAKAFPVHVLASVDTNVAGGGVKFTLDQAVDRTQCDNPTLTFIHLFNAVQSIATLDAKERMQQRNELMEFTLYKLLSLIRIFSCSVPKG</sequence>
<evidence type="ECO:0000313" key="13">
    <source>
        <dbReference type="Proteomes" id="UP000053237"/>
    </source>
</evidence>
<evidence type="ECO:0000256" key="4">
    <source>
        <dbReference type="ARBA" id="ARBA00022553"/>
    </source>
</evidence>
<reference evidence="12 13" key="1">
    <citation type="submission" date="2012-05" db="EMBL/GenBank/DDBJ databases">
        <title>Recombination and specialization in a pathogen metapopulation.</title>
        <authorList>
            <person name="Gardiner A."/>
            <person name="Kemen E."/>
            <person name="Schultz-Larsen T."/>
            <person name="MacLean D."/>
            <person name="Van Oosterhout C."/>
            <person name="Jones J.D.G."/>
        </authorList>
    </citation>
    <scope>NUCLEOTIDE SEQUENCE [LARGE SCALE GENOMIC DNA]</scope>
    <source>
        <strain evidence="12 13">Ac Nc2</strain>
    </source>
</reference>
<feature type="coiled-coil region" evidence="9">
    <location>
        <begin position="197"/>
        <end position="225"/>
    </location>
</feature>
<dbReference type="EMBL" id="CAIX01000059">
    <property type="protein sequence ID" value="CCI43973.1"/>
    <property type="molecule type" value="Genomic_DNA"/>
</dbReference>
<dbReference type="InterPro" id="IPR009290">
    <property type="entry name" value="Radial_spoke_3"/>
</dbReference>
<dbReference type="Pfam" id="PF06098">
    <property type="entry name" value="Radial_spoke_3"/>
    <property type="match status" value="1"/>
</dbReference>
<feature type="region of interest" description="Disordered" evidence="10">
    <location>
        <begin position="1"/>
        <end position="82"/>
    </location>
</feature>
<keyword evidence="5" id="KW-0282">Flagellum</keyword>
<dbReference type="PANTHER" id="PTHR21648:SF0">
    <property type="entry name" value="RADIAL SPOKE HEAD PROTEIN 3 HOMOLOG"/>
    <property type="match status" value="1"/>
</dbReference>
<name>A0A024GB44_9STRA</name>
<evidence type="ECO:0000256" key="6">
    <source>
        <dbReference type="ARBA" id="ARBA00023069"/>
    </source>
</evidence>
<evidence type="ECO:0000313" key="12">
    <source>
        <dbReference type="EMBL" id="CCI43973.1"/>
    </source>
</evidence>
<evidence type="ECO:0000256" key="8">
    <source>
        <dbReference type="ARBA" id="ARBA00023273"/>
    </source>
</evidence>
<dbReference type="InterPro" id="IPR023247">
    <property type="entry name" value="IC97/Dnai7-like"/>
</dbReference>
<evidence type="ECO:0000259" key="11">
    <source>
        <dbReference type="Pfam" id="PF15927"/>
    </source>
</evidence>
<dbReference type="GO" id="GO:0005929">
    <property type="term" value="C:cilium"/>
    <property type="evidence" value="ECO:0007669"/>
    <property type="project" value="TreeGrafter"/>
</dbReference>
<accession>A0A024GB44</accession>
<dbReference type="STRING" id="65357.A0A024GB44"/>
<keyword evidence="4" id="KW-0597">Phosphoprotein</keyword>
<comment type="subcellular location">
    <subcellularLocation>
        <location evidence="1">Cytoplasm</location>
        <location evidence="1">Cytoskeleton</location>
        <location evidence="1">Flagellum axoneme</location>
    </subcellularLocation>
</comment>
<dbReference type="PANTHER" id="PTHR21648">
    <property type="entry name" value="FLAGELLAR RADIAL SPOKE PROTEIN 3"/>
    <property type="match status" value="1"/>
</dbReference>
<dbReference type="AlphaFoldDB" id="A0A024GB44"/>
<feature type="coiled-coil region" evidence="9">
    <location>
        <begin position="338"/>
        <end position="384"/>
    </location>
</feature>
<keyword evidence="9" id="KW-0175">Coiled coil</keyword>
<evidence type="ECO:0000256" key="9">
    <source>
        <dbReference type="SAM" id="Coils"/>
    </source>
</evidence>
<comment type="caution">
    <text evidence="12">The sequence shown here is derived from an EMBL/GenBank/DDBJ whole genome shotgun (WGS) entry which is preliminary data.</text>
</comment>
<organism evidence="12 13">
    <name type="scientific">Albugo candida</name>
    <dbReference type="NCBI Taxonomy" id="65357"/>
    <lineage>
        <taxon>Eukaryota</taxon>
        <taxon>Sar</taxon>
        <taxon>Stramenopiles</taxon>
        <taxon>Oomycota</taxon>
        <taxon>Peronosporomycetes</taxon>
        <taxon>Albuginales</taxon>
        <taxon>Albuginaceae</taxon>
        <taxon>Albugo</taxon>
    </lineage>
</organism>
<dbReference type="InterPro" id="IPR031826">
    <property type="entry name" value="IC97/Casc1_N"/>
</dbReference>
<gene>
    <name evidence="12" type="ORF">BN9_047570</name>
</gene>
<dbReference type="InParanoid" id="A0A024GB44"/>
<keyword evidence="6" id="KW-0969">Cilium</keyword>
<protein>
    <recommendedName>
        <fullName evidence="11">IC97/Casc1 N-terminal domain-containing protein</fullName>
    </recommendedName>
</protein>
<evidence type="ECO:0000256" key="5">
    <source>
        <dbReference type="ARBA" id="ARBA00022846"/>
    </source>
</evidence>
<keyword evidence="13" id="KW-1185">Reference proteome</keyword>
<feature type="domain" description="IC97/Casc1 N-terminal" evidence="11">
    <location>
        <begin position="347"/>
        <end position="542"/>
    </location>
</feature>
<keyword evidence="8" id="KW-0966">Cell projection</keyword>
<dbReference type="Pfam" id="PF15927">
    <property type="entry name" value="Casc1_N"/>
    <property type="match status" value="1"/>
</dbReference>
<evidence type="ECO:0000256" key="7">
    <source>
        <dbReference type="ARBA" id="ARBA00023212"/>
    </source>
</evidence>
<evidence type="ECO:0000256" key="1">
    <source>
        <dbReference type="ARBA" id="ARBA00004611"/>
    </source>
</evidence>
<feature type="compositionally biased region" description="Low complexity" evidence="10">
    <location>
        <begin position="54"/>
        <end position="63"/>
    </location>
</feature>
<keyword evidence="7" id="KW-0206">Cytoskeleton</keyword>
<comment type="similarity">
    <text evidence="2">Belongs to the flagellar radial spoke RSP3 family.</text>
</comment>
<evidence type="ECO:0000256" key="3">
    <source>
        <dbReference type="ARBA" id="ARBA00022490"/>
    </source>
</evidence>
<proteinExistence type="inferred from homology"/>